<dbReference type="STRING" id="81972.D7M6W7"/>
<dbReference type="InterPro" id="IPR013955">
    <property type="entry name" value="Rep_factor-A_C"/>
</dbReference>
<dbReference type="Pfam" id="PF08646">
    <property type="entry name" value="Rep_fac-A_C"/>
    <property type="match status" value="1"/>
</dbReference>
<dbReference type="HOGENOM" id="CLU_019382_3_2_1"/>
<dbReference type="Gene3D" id="2.40.50.140">
    <property type="entry name" value="Nucleic acid-binding proteins"/>
    <property type="match status" value="1"/>
</dbReference>
<reference evidence="3" key="1">
    <citation type="journal article" date="2011" name="Nat. Genet.">
        <title>The Arabidopsis lyrata genome sequence and the basis of rapid genome size change.</title>
        <authorList>
            <person name="Hu T.T."/>
            <person name="Pattyn P."/>
            <person name="Bakker E.G."/>
            <person name="Cao J."/>
            <person name="Cheng J.-F."/>
            <person name="Clark R.M."/>
            <person name="Fahlgren N."/>
            <person name="Fawcett J.A."/>
            <person name="Grimwood J."/>
            <person name="Gundlach H."/>
            <person name="Haberer G."/>
            <person name="Hollister J.D."/>
            <person name="Ossowski S."/>
            <person name="Ottilar R.P."/>
            <person name="Salamov A.A."/>
            <person name="Schneeberger K."/>
            <person name="Spannagl M."/>
            <person name="Wang X."/>
            <person name="Yang L."/>
            <person name="Nasrallah M.E."/>
            <person name="Bergelson J."/>
            <person name="Carrington J.C."/>
            <person name="Gaut B.S."/>
            <person name="Schmutz J."/>
            <person name="Mayer K.F.X."/>
            <person name="Van de Peer Y."/>
            <person name="Grigoriev I.V."/>
            <person name="Nordborg M."/>
            <person name="Weigel D."/>
            <person name="Guo Y.-L."/>
        </authorList>
    </citation>
    <scope>NUCLEOTIDE SEQUENCE [LARGE SCALE GENOMIC DNA]</scope>
    <source>
        <strain evidence="3">cv. MN47</strain>
    </source>
</reference>
<proteinExistence type="predicted"/>
<dbReference type="EMBL" id="GL348718">
    <property type="protein sequence ID" value="EFH48579.1"/>
    <property type="molecule type" value="Genomic_DNA"/>
</dbReference>
<feature type="domain" description="Replication factor A C-terminal" evidence="1">
    <location>
        <begin position="29"/>
        <end position="151"/>
    </location>
</feature>
<dbReference type="PANTHER" id="PTHR47165">
    <property type="entry name" value="OS03G0429900 PROTEIN"/>
    <property type="match status" value="1"/>
</dbReference>
<dbReference type="InterPro" id="IPR012340">
    <property type="entry name" value="NA-bd_OB-fold"/>
</dbReference>
<organism evidence="3">
    <name type="scientific">Arabidopsis lyrata subsp. lyrata</name>
    <name type="common">Lyre-leaved rock-cress</name>
    <dbReference type="NCBI Taxonomy" id="81972"/>
    <lineage>
        <taxon>Eukaryota</taxon>
        <taxon>Viridiplantae</taxon>
        <taxon>Streptophyta</taxon>
        <taxon>Embryophyta</taxon>
        <taxon>Tracheophyta</taxon>
        <taxon>Spermatophyta</taxon>
        <taxon>Magnoliopsida</taxon>
        <taxon>eudicotyledons</taxon>
        <taxon>Gunneridae</taxon>
        <taxon>Pentapetalae</taxon>
        <taxon>rosids</taxon>
        <taxon>malvids</taxon>
        <taxon>Brassicales</taxon>
        <taxon>Brassicaceae</taxon>
        <taxon>Camelineae</taxon>
        <taxon>Arabidopsis</taxon>
    </lineage>
</organism>
<dbReference type="PANTHER" id="PTHR47165:SF4">
    <property type="entry name" value="OS03G0429900 PROTEIN"/>
    <property type="match status" value="1"/>
</dbReference>
<keyword evidence="3" id="KW-1185">Reference proteome</keyword>
<dbReference type="AlphaFoldDB" id="D7M6W7"/>
<sequence>MKKEEVSIAELYDYISKANEQTQDAEFFCNAYVVGVLQRNGWTYRSCKDCGRNLEKRTTLLRCKSCVTPNEEGILRYRVELDVHDGEHGTTFVILDKEMRKLTNKTATTIMDEKGNKGNNNILPTCLSDLAGKHFRFQIRVSPLNYTPKNQNFMVSNISYKNFDEGWSTFEEQNPIKKPTTTSTIS</sequence>
<evidence type="ECO:0000313" key="3">
    <source>
        <dbReference type="Proteomes" id="UP000008694"/>
    </source>
</evidence>
<dbReference type="Gramene" id="fgenesh1_pg.C_scaffold_6002421">
    <property type="protein sequence ID" value="fgenesh1_pg.C_scaffold_6002421"/>
    <property type="gene ID" value="fgenesh1_pg.C_scaffold_6002421"/>
</dbReference>
<evidence type="ECO:0000259" key="1">
    <source>
        <dbReference type="Pfam" id="PF08646"/>
    </source>
</evidence>
<evidence type="ECO:0000313" key="2">
    <source>
        <dbReference type="EMBL" id="EFH48579.1"/>
    </source>
</evidence>
<gene>
    <name evidence="2" type="ORF">ARALYDRAFT_351828</name>
</gene>
<dbReference type="SUPFAM" id="SSF50249">
    <property type="entry name" value="Nucleic acid-binding proteins"/>
    <property type="match status" value="1"/>
</dbReference>
<accession>D7M6W7</accession>
<dbReference type="Proteomes" id="UP000008694">
    <property type="component" value="Unassembled WGS sequence"/>
</dbReference>
<name>D7M6W7_ARALL</name>
<protein>
    <recommendedName>
        <fullName evidence="1">Replication factor A C-terminal domain-containing protein</fullName>
    </recommendedName>
</protein>